<evidence type="ECO:0000256" key="3">
    <source>
        <dbReference type="PROSITE-ProRule" id="PRU00289"/>
    </source>
</evidence>
<dbReference type="PROSITE" id="PS50901">
    <property type="entry name" value="FTSK"/>
    <property type="match status" value="1"/>
</dbReference>
<dbReference type="SUPFAM" id="SSF52540">
    <property type="entry name" value="P-loop containing nucleoside triphosphate hydrolases"/>
    <property type="match status" value="1"/>
</dbReference>
<comment type="caution">
    <text evidence="6">The sequence shown here is derived from an EMBL/GenBank/DDBJ whole genome shotgun (WGS) entry which is preliminary data.</text>
</comment>
<organism evidence="6 7">
    <name type="scientific">Actinoplanes auranticolor</name>
    <dbReference type="NCBI Taxonomy" id="47988"/>
    <lineage>
        <taxon>Bacteria</taxon>
        <taxon>Bacillati</taxon>
        <taxon>Actinomycetota</taxon>
        <taxon>Actinomycetes</taxon>
        <taxon>Micromonosporales</taxon>
        <taxon>Micromonosporaceae</taxon>
        <taxon>Actinoplanes</taxon>
    </lineage>
</organism>
<reference evidence="6" key="1">
    <citation type="submission" date="2021-03" db="EMBL/GenBank/DDBJ databases">
        <title>Whole genome shotgun sequence of Actinoplanes auranticolor NBRC 12245.</title>
        <authorList>
            <person name="Komaki H."/>
            <person name="Tamura T."/>
        </authorList>
    </citation>
    <scope>NUCLEOTIDE SEQUENCE</scope>
    <source>
        <strain evidence="6">NBRC 12245</strain>
    </source>
</reference>
<dbReference type="PANTHER" id="PTHR22683:SF41">
    <property type="entry name" value="DNA TRANSLOCASE FTSK"/>
    <property type="match status" value="1"/>
</dbReference>
<dbReference type="AlphaFoldDB" id="A0A919VKG0"/>
<dbReference type="Proteomes" id="UP000681340">
    <property type="component" value="Unassembled WGS sequence"/>
</dbReference>
<sequence>MELTDELSAALNAVSGKEDLARCLKKLWILADKPSYRDLSMRARNYGVPLSKTTIGQVLNGNVFPRRGFLTAFLTCCGLGVDDHLEWERAWTRLAPRYYESPTSLPRAAVQPPPVEMPAQDAPADESQDVMLRLLGDARGEIRRMSMQIYQLERYLDRLKQVVDPSAPVPNGPVAQAMRFTDLVAGTWWSASSADGLSMRVGADALGAPVDVRLGDRPPHGLIGGPSGSGKTNVIFALLAGLCTKYSPSELELYLLDFKEGVSFNRLAPDVRTKPWLPHARLVGININSDQEFGLAMLRHLHWEMRRRAAAAKKFDATTIRELRLHDPAGHWPRILAVVDEFQVMLAGRNGYASECAELLEDVARRGRAMGVHLLLASQDIAGTETLWGRPALVEQLSLRIALPRAHRVLSEMNQLAERIPRDHAAFNEESGAAEASRVTRVPYASGIEDWSDLRNRLWQMRSPDAEPPVVFDGDAVPRLDEVAAFRRLTTASRMAPVVAVGHAIDVADRPAFVRLDRRSGRNLAVVGNRDDIARAVIRSAVRSVTRQFPAGEAHITLVCPDNVSHAEAMRLRRDADRPDIAICGAADLGLFLDLALGGTTPHFLILYAVDEIWPDPSDEVGELAESAGSSTGDPGRASTSSAGGGRRAGSSRRSACAPDTSWSRRSWWLAATSHGSARTGSSIPCRSGYRGRTGRCLSISSSTRPTRPSSRTRIRSCPVDHPSAR</sequence>
<feature type="compositionally biased region" description="Low complexity" evidence="4">
    <location>
        <begin position="699"/>
        <end position="712"/>
    </location>
</feature>
<evidence type="ECO:0000259" key="5">
    <source>
        <dbReference type="PROSITE" id="PS50901"/>
    </source>
</evidence>
<dbReference type="EMBL" id="BOQL01000018">
    <property type="protein sequence ID" value="GIM66235.1"/>
    <property type="molecule type" value="Genomic_DNA"/>
</dbReference>
<dbReference type="InterPro" id="IPR050206">
    <property type="entry name" value="FtsK/SpoIIIE/SftA"/>
</dbReference>
<gene>
    <name evidence="6" type="ORF">Aau02nite_22270</name>
</gene>
<keyword evidence="2 3" id="KW-0067">ATP-binding</keyword>
<protein>
    <recommendedName>
        <fullName evidence="5">FtsK domain-containing protein</fullName>
    </recommendedName>
</protein>
<keyword evidence="7" id="KW-1185">Reference proteome</keyword>
<dbReference type="GO" id="GO:0003677">
    <property type="term" value="F:DNA binding"/>
    <property type="evidence" value="ECO:0007669"/>
    <property type="project" value="InterPro"/>
</dbReference>
<dbReference type="RefSeq" id="WP_212988254.1">
    <property type="nucleotide sequence ID" value="NZ_BAABEA010000009.1"/>
</dbReference>
<dbReference type="Gene3D" id="3.40.50.300">
    <property type="entry name" value="P-loop containing nucleotide triphosphate hydrolases"/>
    <property type="match status" value="1"/>
</dbReference>
<evidence type="ECO:0000256" key="2">
    <source>
        <dbReference type="ARBA" id="ARBA00022840"/>
    </source>
</evidence>
<dbReference type="InterPro" id="IPR002543">
    <property type="entry name" value="FtsK_dom"/>
</dbReference>
<feature type="region of interest" description="Disordered" evidence="4">
    <location>
        <begin position="697"/>
        <end position="726"/>
    </location>
</feature>
<evidence type="ECO:0000256" key="4">
    <source>
        <dbReference type="SAM" id="MobiDB-lite"/>
    </source>
</evidence>
<dbReference type="PANTHER" id="PTHR22683">
    <property type="entry name" value="SPORULATION PROTEIN RELATED"/>
    <property type="match status" value="1"/>
</dbReference>
<feature type="binding site" evidence="3">
    <location>
        <begin position="225"/>
        <end position="232"/>
    </location>
    <ligand>
        <name>ATP</name>
        <dbReference type="ChEBI" id="CHEBI:30616"/>
    </ligand>
</feature>
<evidence type="ECO:0000313" key="6">
    <source>
        <dbReference type="EMBL" id="GIM66235.1"/>
    </source>
</evidence>
<dbReference type="Pfam" id="PF01580">
    <property type="entry name" value="FtsK_SpoIIIE"/>
    <property type="match status" value="1"/>
</dbReference>
<name>A0A919VKG0_9ACTN</name>
<keyword evidence="1 3" id="KW-0547">Nucleotide-binding</keyword>
<proteinExistence type="predicted"/>
<feature type="region of interest" description="Disordered" evidence="4">
    <location>
        <begin position="619"/>
        <end position="659"/>
    </location>
</feature>
<feature type="domain" description="FtsK" evidence="5">
    <location>
        <begin position="207"/>
        <end position="412"/>
    </location>
</feature>
<accession>A0A919VKG0</accession>
<evidence type="ECO:0000256" key="1">
    <source>
        <dbReference type="ARBA" id="ARBA00022741"/>
    </source>
</evidence>
<dbReference type="GO" id="GO:0005524">
    <property type="term" value="F:ATP binding"/>
    <property type="evidence" value="ECO:0007669"/>
    <property type="project" value="UniProtKB-UniRule"/>
</dbReference>
<dbReference type="InterPro" id="IPR027417">
    <property type="entry name" value="P-loop_NTPase"/>
</dbReference>
<evidence type="ECO:0000313" key="7">
    <source>
        <dbReference type="Proteomes" id="UP000681340"/>
    </source>
</evidence>